<protein>
    <submittedName>
        <fullName evidence="3">Serine protease inhibitor (Serpin family)</fullName>
    </submittedName>
</protein>
<dbReference type="InterPro" id="IPR000215">
    <property type="entry name" value="Serpin_fam"/>
</dbReference>
<dbReference type="SMART" id="SM00093">
    <property type="entry name" value="SERPIN"/>
    <property type="match status" value="1"/>
</dbReference>
<dbReference type="RefSeq" id="WP_006309262.1">
    <property type="nucleotide sequence ID" value="NZ_ARZA01000070.1"/>
</dbReference>
<comment type="caution">
    <text evidence="3">The sequence shown here is derived from an EMBL/GenBank/DDBJ whole genome shotgun (WGS) entry which is preliminary data.</text>
</comment>
<organism evidence="3 4">
    <name type="scientific">Caldisalinibacter kiritimatiensis</name>
    <dbReference type="NCBI Taxonomy" id="1304284"/>
    <lineage>
        <taxon>Bacteria</taxon>
        <taxon>Bacillati</taxon>
        <taxon>Bacillota</taxon>
        <taxon>Tissierellia</taxon>
        <taxon>Tissierellales</taxon>
        <taxon>Thermohalobacteraceae</taxon>
        <taxon>Caldisalinibacter</taxon>
    </lineage>
</organism>
<keyword evidence="4" id="KW-1185">Reference proteome</keyword>
<comment type="similarity">
    <text evidence="1">Belongs to the serpin family.</text>
</comment>
<proteinExistence type="inferred from homology"/>
<dbReference type="InterPro" id="IPR036186">
    <property type="entry name" value="Serpin_sf"/>
</dbReference>
<dbReference type="Proteomes" id="UP000013378">
    <property type="component" value="Unassembled WGS sequence"/>
</dbReference>
<evidence type="ECO:0000313" key="4">
    <source>
        <dbReference type="Proteomes" id="UP000013378"/>
    </source>
</evidence>
<reference evidence="3 4" key="1">
    <citation type="journal article" date="2015" name="Geomicrobiol. J.">
        <title>Caldisalinibacter kiritimatiensis gen. nov., sp. nov., a moderately thermohalophilic thiosulfate-reducing bacterium from a hypersaline microbial mat.</title>
        <authorList>
            <person name="Ben Hania W."/>
            <person name="Joseph M."/>
            <person name="Fiebig A."/>
            <person name="Bunk B."/>
            <person name="Klenk H.-P."/>
            <person name="Fardeau M.-L."/>
            <person name="Spring S."/>
        </authorList>
    </citation>
    <scope>NUCLEOTIDE SEQUENCE [LARGE SCALE GENOMIC DNA]</scope>
    <source>
        <strain evidence="3 4">L21-TH-D2</strain>
    </source>
</reference>
<dbReference type="Gene3D" id="6.20.40.10">
    <property type="match status" value="1"/>
</dbReference>
<dbReference type="Gene3D" id="2.30.39.10">
    <property type="entry name" value="Alpha-1-antitrypsin, domain 1"/>
    <property type="match status" value="1"/>
</dbReference>
<dbReference type="GO" id="GO:0005615">
    <property type="term" value="C:extracellular space"/>
    <property type="evidence" value="ECO:0007669"/>
    <property type="project" value="InterPro"/>
</dbReference>
<dbReference type="STRING" id="1304284.L21TH_0757"/>
<gene>
    <name evidence="3" type="ORF">L21TH_0757</name>
</gene>
<evidence type="ECO:0000313" key="3">
    <source>
        <dbReference type="EMBL" id="EOD01218.1"/>
    </source>
</evidence>
<dbReference type="InterPro" id="IPR023796">
    <property type="entry name" value="Serpin_dom"/>
</dbReference>
<dbReference type="PATRIC" id="fig|1304284.3.peg.748"/>
<dbReference type="GO" id="GO:0004867">
    <property type="term" value="F:serine-type endopeptidase inhibitor activity"/>
    <property type="evidence" value="ECO:0007669"/>
    <property type="project" value="InterPro"/>
</dbReference>
<accession>R1AVI9</accession>
<dbReference type="PANTHER" id="PTHR11461:SF211">
    <property type="entry name" value="GH10112P-RELATED"/>
    <property type="match status" value="1"/>
</dbReference>
<dbReference type="PROSITE" id="PS00284">
    <property type="entry name" value="SERPIN"/>
    <property type="match status" value="1"/>
</dbReference>
<dbReference type="Pfam" id="PF00079">
    <property type="entry name" value="Serpin"/>
    <property type="match status" value="1"/>
</dbReference>
<dbReference type="Gene3D" id="2.10.310.10">
    <property type="entry name" value="Serpins superfamily"/>
    <property type="match status" value="1"/>
</dbReference>
<evidence type="ECO:0000256" key="1">
    <source>
        <dbReference type="RuleBase" id="RU000411"/>
    </source>
</evidence>
<evidence type="ECO:0000259" key="2">
    <source>
        <dbReference type="SMART" id="SM00093"/>
    </source>
</evidence>
<sequence>MLPKGNTKNIMMMLKDGDVEYAQGDDYKAVRLPYGNGDIAMYCILPKEDISINQFIENMNLDKWNEIRENVTETKDVILQIPKFKMEYGIKNLNDSLTALGMGEAFSMNADFSGIREGIFINRVLHKAVIEVNEEGSEAAGVTVVEIKECAMPEPINFIANRPFMFIIADDKTGTILFMGKYCDVE</sequence>
<dbReference type="PANTHER" id="PTHR11461">
    <property type="entry name" value="SERINE PROTEASE INHIBITOR, SERPIN"/>
    <property type="match status" value="1"/>
</dbReference>
<name>R1AVI9_9FIRM</name>
<dbReference type="InterPro" id="IPR042185">
    <property type="entry name" value="Serpin_sf_2"/>
</dbReference>
<dbReference type="EMBL" id="ARZA01000070">
    <property type="protein sequence ID" value="EOD01218.1"/>
    <property type="molecule type" value="Genomic_DNA"/>
</dbReference>
<feature type="domain" description="Serpin" evidence="2">
    <location>
        <begin position="1"/>
        <end position="185"/>
    </location>
</feature>
<dbReference type="SUPFAM" id="SSF56574">
    <property type="entry name" value="Serpins"/>
    <property type="match status" value="1"/>
</dbReference>
<dbReference type="InterPro" id="IPR023795">
    <property type="entry name" value="Serpin_CS"/>
</dbReference>
<dbReference type="AlphaFoldDB" id="R1AVI9"/>
<dbReference type="eggNOG" id="COG4826">
    <property type="taxonomic scope" value="Bacteria"/>
</dbReference>